<evidence type="ECO:0000313" key="1">
    <source>
        <dbReference type="EMBL" id="MBV3387883.1"/>
    </source>
</evidence>
<dbReference type="EMBL" id="JAHOEI010000031">
    <property type="protein sequence ID" value="MBV3387883.1"/>
    <property type="molecule type" value="Genomic_DNA"/>
</dbReference>
<gene>
    <name evidence="1" type="ORF">KSW82_09030</name>
</gene>
<dbReference type="Proteomes" id="UP001196765">
    <property type="component" value="Unassembled WGS sequence"/>
</dbReference>
<accession>A0AAW4N6F5</accession>
<comment type="caution">
    <text evidence="1">The sequence shown here is derived from an EMBL/GenBank/DDBJ whole genome shotgun (WGS) entry which is preliminary data.</text>
</comment>
<dbReference type="RefSeq" id="WP_217759709.1">
    <property type="nucleotide sequence ID" value="NZ_JAHOEI010000031.1"/>
</dbReference>
<dbReference type="AlphaFoldDB" id="A0AAW4N6F5"/>
<reference evidence="1" key="1">
    <citation type="submission" date="2021-06" db="EMBL/GenBank/DDBJ databases">
        <title>Collection of gut derived symbiotic bacterial strains cultured from healthy donors.</title>
        <authorList>
            <person name="Lin H."/>
            <person name="Littmann E."/>
            <person name="Pamer E.G."/>
        </authorList>
    </citation>
    <scope>NUCLEOTIDE SEQUENCE</scope>
    <source>
        <strain evidence="1">MSK.21.74</strain>
    </source>
</reference>
<organism evidence="1 2">
    <name type="scientific">Segatella copri</name>
    <dbReference type="NCBI Taxonomy" id="165179"/>
    <lineage>
        <taxon>Bacteria</taxon>
        <taxon>Pseudomonadati</taxon>
        <taxon>Bacteroidota</taxon>
        <taxon>Bacteroidia</taxon>
        <taxon>Bacteroidales</taxon>
        <taxon>Prevotellaceae</taxon>
        <taxon>Segatella</taxon>
    </lineage>
</organism>
<sequence length="174" mass="20366">MKHILFITFVLSICFCSCNKNKSTTRLKELEVTNIDKSFLNIIKEYETAYPNDSNIVVFFNFESDLSTYYGNGIYFTIGEFSISHFEANDMFKNKFLPSFYFLLKNKKVYVVSSSNTILHPNYPSKVLAQDKWLNHFFDKTKHTGWLVKYDYKNGYKIINKQCDVSTGAQDIPF</sequence>
<proteinExistence type="predicted"/>
<evidence type="ECO:0000313" key="2">
    <source>
        <dbReference type="Proteomes" id="UP001196765"/>
    </source>
</evidence>
<protein>
    <recommendedName>
        <fullName evidence="3">Lipoprotein</fullName>
    </recommendedName>
</protein>
<name>A0AAW4N6F5_9BACT</name>
<evidence type="ECO:0008006" key="3">
    <source>
        <dbReference type="Google" id="ProtNLM"/>
    </source>
</evidence>